<dbReference type="EMBL" id="BRXZ01000590">
    <property type="protein sequence ID" value="GMH47974.1"/>
    <property type="molecule type" value="Genomic_DNA"/>
</dbReference>
<proteinExistence type="predicted"/>
<evidence type="ECO:0000313" key="5">
    <source>
        <dbReference type="Proteomes" id="UP001165082"/>
    </source>
</evidence>
<evidence type="ECO:0000256" key="1">
    <source>
        <dbReference type="ARBA" id="ARBA00022603"/>
    </source>
</evidence>
<evidence type="ECO:0000256" key="3">
    <source>
        <dbReference type="SAM" id="MobiDB-lite"/>
    </source>
</evidence>
<dbReference type="InterPro" id="IPR029063">
    <property type="entry name" value="SAM-dependent_MTases_sf"/>
</dbReference>
<dbReference type="GO" id="GO:0032259">
    <property type="term" value="P:methylation"/>
    <property type="evidence" value="ECO:0007669"/>
    <property type="project" value="UniProtKB-KW"/>
</dbReference>
<dbReference type="OrthoDB" id="641149at2759"/>
<dbReference type="GO" id="GO:0008168">
    <property type="term" value="F:methyltransferase activity"/>
    <property type="evidence" value="ECO:0007669"/>
    <property type="project" value="UniProtKB-KW"/>
</dbReference>
<evidence type="ECO:0000256" key="2">
    <source>
        <dbReference type="ARBA" id="ARBA00022679"/>
    </source>
</evidence>
<evidence type="ECO:0008006" key="6">
    <source>
        <dbReference type="Google" id="ProtNLM"/>
    </source>
</evidence>
<feature type="region of interest" description="Disordered" evidence="3">
    <location>
        <begin position="412"/>
        <end position="458"/>
    </location>
</feature>
<keyword evidence="2" id="KW-0808">Transferase</keyword>
<sequence>MVHSTLSVGPADPARKHKVIIVDTFSGISAVAAALHNLQDRYEIIKIYSFEVDNNAIKVAKARIKEMYPGVPHQAWGDIQNATPFFCNKIIKELEGNDRIILLTGGSPCQDLSSAGVREDGREREHIQGRRSSLFFHLPRILFWLKCLASQPRGLTGDARVSEWKKRIFYVYENVASMTEEDAQVFNLFSTDALHLKCDARDVTLMRRHRKFWINFSMLDCDPVATLDREGTTTLKGYIQKKTNGWKLVHDQDPFLPTLTRRSAQNVQWKYKINKDGFEKSLDMDIVEEIMGFPPGYTANVGPSIKLSEAERRLLVGNSMCIFNLVHIFCGLDDFIVNRESKSQELLDRLERTSKHPWSKTKQQLIDLPQKGDTELNRKLTERYRVAMEAMEGMDFETECCNNGHQWRHKNYEDLKAEKKEKKEEKEKKKKRMRSEVERGGKEENSRTKENGGSSRKY</sequence>
<dbReference type="InterPro" id="IPR001525">
    <property type="entry name" value="C5_MeTfrase"/>
</dbReference>
<dbReference type="SUPFAM" id="SSF53335">
    <property type="entry name" value="S-adenosyl-L-methionine-dependent methyltransferases"/>
    <property type="match status" value="1"/>
</dbReference>
<reference evidence="4" key="1">
    <citation type="submission" date="2022-07" db="EMBL/GenBank/DDBJ databases">
        <title>Genome analysis of Parmales, a sister group of diatoms, reveals the evolutionary specialization of diatoms from phago-mixotrophs to photoautotrophs.</title>
        <authorList>
            <person name="Ban H."/>
            <person name="Sato S."/>
            <person name="Yoshikawa S."/>
            <person name="Kazumasa Y."/>
            <person name="Nakamura Y."/>
            <person name="Ichinomiya M."/>
            <person name="Saitoh K."/>
            <person name="Sato N."/>
            <person name="Blanc-Mathieu R."/>
            <person name="Endo H."/>
            <person name="Kuwata A."/>
            <person name="Ogata H."/>
        </authorList>
    </citation>
    <scope>NUCLEOTIDE SEQUENCE</scope>
</reference>
<comment type="caution">
    <text evidence="4">The sequence shown here is derived from an EMBL/GenBank/DDBJ whole genome shotgun (WGS) entry which is preliminary data.</text>
</comment>
<protein>
    <recommendedName>
        <fullName evidence="6">DNA (cytosine-5-)-methyltransferase</fullName>
    </recommendedName>
</protein>
<keyword evidence="1" id="KW-0489">Methyltransferase</keyword>
<accession>A0A9W7DLH7</accession>
<organism evidence="4 5">
    <name type="scientific">Triparma retinervis</name>
    <dbReference type="NCBI Taxonomy" id="2557542"/>
    <lineage>
        <taxon>Eukaryota</taxon>
        <taxon>Sar</taxon>
        <taxon>Stramenopiles</taxon>
        <taxon>Ochrophyta</taxon>
        <taxon>Bolidophyceae</taxon>
        <taxon>Parmales</taxon>
        <taxon>Triparmaceae</taxon>
        <taxon>Triparma</taxon>
    </lineage>
</organism>
<dbReference type="Proteomes" id="UP001165082">
    <property type="component" value="Unassembled WGS sequence"/>
</dbReference>
<dbReference type="AlphaFoldDB" id="A0A9W7DLH7"/>
<dbReference type="Gene3D" id="3.40.50.150">
    <property type="entry name" value="Vaccinia Virus protein VP39"/>
    <property type="match status" value="1"/>
</dbReference>
<keyword evidence="5" id="KW-1185">Reference proteome</keyword>
<feature type="compositionally biased region" description="Basic and acidic residues" evidence="3">
    <location>
        <begin position="434"/>
        <end position="450"/>
    </location>
</feature>
<gene>
    <name evidence="4" type="ORF">TrRE_jg10114</name>
</gene>
<name>A0A9W7DLH7_9STRA</name>
<feature type="compositionally biased region" description="Basic and acidic residues" evidence="3">
    <location>
        <begin position="412"/>
        <end position="427"/>
    </location>
</feature>
<evidence type="ECO:0000313" key="4">
    <source>
        <dbReference type="EMBL" id="GMH47974.1"/>
    </source>
</evidence>
<dbReference type="Pfam" id="PF00145">
    <property type="entry name" value="DNA_methylase"/>
    <property type="match status" value="1"/>
</dbReference>